<protein>
    <submittedName>
        <fullName evidence="3">Uncharacterized protein</fullName>
    </submittedName>
</protein>
<evidence type="ECO:0000256" key="1">
    <source>
        <dbReference type="SAM" id="MobiDB-lite"/>
    </source>
</evidence>
<dbReference type="InterPro" id="IPR032675">
    <property type="entry name" value="LRR_dom_sf"/>
</dbReference>
<keyword evidence="2" id="KW-0812">Transmembrane</keyword>
<dbReference type="Proteomes" id="UP000813462">
    <property type="component" value="Unassembled WGS sequence"/>
</dbReference>
<evidence type="ECO:0000313" key="4">
    <source>
        <dbReference type="Proteomes" id="UP000813462"/>
    </source>
</evidence>
<feature type="transmembrane region" description="Helical" evidence="2">
    <location>
        <begin position="12"/>
        <end position="29"/>
    </location>
</feature>
<evidence type="ECO:0000256" key="2">
    <source>
        <dbReference type="SAM" id="Phobius"/>
    </source>
</evidence>
<evidence type="ECO:0000313" key="3">
    <source>
        <dbReference type="EMBL" id="KAH7516735.1"/>
    </source>
</evidence>
<dbReference type="AlphaFoldDB" id="A0A978UPI3"/>
<dbReference type="EMBL" id="JAEACU010000010">
    <property type="protein sequence ID" value="KAH7516735.1"/>
    <property type="molecule type" value="Genomic_DNA"/>
</dbReference>
<comment type="caution">
    <text evidence="3">The sequence shown here is derived from an EMBL/GenBank/DDBJ whole genome shotgun (WGS) entry which is preliminary data.</text>
</comment>
<dbReference type="SUPFAM" id="SSF52047">
    <property type="entry name" value="RNI-like"/>
    <property type="match status" value="1"/>
</dbReference>
<name>A0A978UPI3_ZIZJJ</name>
<accession>A0A978UPI3</accession>
<gene>
    <name evidence="3" type="ORF">FEM48_Zijuj10G0166500</name>
</gene>
<keyword evidence="2" id="KW-0472">Membrane</keyword>
<proteinExistence type="predicted"/>
<dbReference type="Gene3D" id="3.80.10.10">
    <property type="entry name" value="Ribonuclease Inhibitor"/>
    <property type="match status" value="1"/>
</dbReference>
<feature type="region of interest" description="Disordered" evidence="1">
    <location>
        <begin position="124"/>
        <end position="147"/>
    </location>
</feature>
<sequence length="147" mass="16900">MDQLSELYVDGTANIYAVVYCFCFVGYLRDCKYLLILLKSIPSLISLKTLNVSGCSQVQLFPEKFESLKQLEQLGASTLYRHDEEEFMHTINHCMALVIENKDPISHVKSDNERNKMVLYDGHDPQHERLEGPNNANPMYKGKQVLE</sequence>
<keyword evidence="2" id="KW-1133">Transmembrane helix</keyword>
<organism evidence="3 4">
    <name type="scientific">Ziziphus jujuba var. spinosa</name>
    <dbReference type="NCBI Taxonomy" id="714518"/>
    <lineage>
        <taxon>Eukaryota</taxon>
        <taxon>Viridiplantae</taxon>
        <taxon>Streptophyta</taxon>
        <taxon>Embryophyta</taxon>
        <taxon>Tracheophyta</taxon>
        <taxon>Spermatophyta</taxon>
        <taxon>Magnoliopsida</taxon>
        <taxon>eudicotyledons</taxon>
        <taxon>Gunneridae</taxon>
        <taxon>Pentapetalae</taxon>
        <taxon>rosids</taxon>
        <taxon>fabids</taxon>
        <taxon>Rosales</taxon>
        <taxon>Rhamnaceae</taxon>
        <taxon>Paliureae</taxon>
        <taxon>Ziziphus</taxon>
    </lineage>
</organism>
<reference evidence="3" key="1">
    <citation type="journal article" date="2021" name="Front. Plant Sci.">
        <title>Chromosome-Scale Genome Assembly for Chinese Sour Jujube and Insights Into Its Genome Evolution and Domestication Signature.</title>
        <authorList>
            <person name="Shen L.-Y."/>
            <person name="Luo H."/>
            <person name="Wang X.-L."/>
            <person name="Wang X.-M."/>
            <person name="Qiu X.-J."/>
            <person name="Liu H."/>
            <person name="Zhou S.-S."/>
            <person name="Jia K.-H."/>
            <person name="Nie S."/>
            <person name="Bao Y.-T."/>
            <person name="Zhang R.-G."/>
            <person name="Yun Q.-Z."/>
            <person name="Chai Y.-H."/>
            <person name="Lu J.-Y."/>
            <person name="Li Y."/>
            <person name="Zhao S.-W."/>
            <person name="Mao J.-F."/>
            <person name="Jia S.-G."/>
            <person name="Mao Y.-M."/>
        </authorList>
    </citation>
    <scope>NUCLEOTIDE SEQUENCE</scope>
    <source>
        <strain evidence="3">AT0</strain>
        <tissue evidence="3">Leaf</tissue>
    </source>
</reference>